<accession>A0A7S4LFE7</accession>
<dbReference type="AlphaFoldDB" id="A0A7S4LFE7"/>
<protein>
    <submittedName>
        <fullName evidence="1">Uncharacterized protein</fullName>
    </submittedName>
</protein>
<gene>
    <name evidence="1" type="ORF">EGYM00163_LOCUS37022</name>
</gene>
<reference evidence="1" key="1">
    <citation type="submission" date="2021-01" db="EMBL/GenBank/DDBJ databases">
        <authorList>
            <person name="Corre E."/>
            <person name="Pelletier E."/>
            <person name="Niang G."/>
            <person name="Scheremetjew M."/>
            <person name="Finn R."/>
            <person name="Kale V."/>
            <person name="Holt S."/>
            <person name="Cochrane G."/>
            <person name="Meng A."/>
            <person name="Brown T."/>
            <person name="Cohen L."/>
        </authorList>
    </citation>
    <scope>NUCLEOTIDE SEQUENCE</scope>
    <source>
        <strain evidence="1">CCMP1594</strain>
    </source>
</reference>
<organism evidence="1">
    <name type="scientific">Eutreptiella gymnastica</name>
    <dbReference type="NCBI Taxonomy" id="73025"/>
    <lineage>
        <taxon>Eukaryota</taxon>
        <taxon>Discoba</taxon>
        <taxon>Euglenozoa</taxon>
        <taxon>Euglenida</taxon>
        <taxon>Spirocuta</taxon>
        <taxon>Euglenophyceae</taxon>
        <taxon>Eutreptiales</taxon>
        <taxon>Eutreptiaceae</taxon>
        <taxon>Eutreptiella</taxon>
    </lineage>
</organism>
<evidence type="ECO:0000313" key="1">
    <source>
        <dbReference type="EMBL" id="CAE0825770.1"/>
    </source>
</evidence>
<proteinExistence type="predicted"/>
<sequence length="110" mass="12082">MLLHCNQVFSLPAAPMQHVPPPLALSGDLHMVRLLHHSPTSRLAVSLCSLFFFFTENVLQWELATTPNVPNTTHLFAESACHCYGPRDESALPHAHQEVAGTLLDASCLI</sequence>
<dbReference type="EMBL" id="HBJA01107160">
    <property type="protein sequence ID" value="CAE0825770.1"/>
    <property type="molecule type" value="Transcribed_RNA"/>
</dbReference>
<name>A0A7S4LFE7_9EUGL</name>